<dbReference type="InParanoid" id="A0D673"/>
<accession>A0D673</accession>
<evidence type="ECO:0000313" key="3">
    <source>
        <dbReference type="Proteomes" id="UP000000600"/>
    </source>
</evidence>
<dbReference type="OrthoDB" id="307842at2759"/>
<dbReference type="AlphaFoldDB" id="A0D673"/>
<evidence type="ECO:0000313" key="2">
    <source>
        <dbReference type="EMBL" id="CAK78540.1"/>
    </source>
</evidence>
<feature type="compositionally biased region" description="Polar residues" evidence="1">
    <location>
        <begin position="1"/>
        <end position="31"/>
    </location>
</feature>
<proteinExistence type="predicted"/>
<dbReference type="GeneID" id="5031721"/>
<evidence type="ECO:0000256" key="1">
    <source>
        <dbReference type="SAM" id="MobiDB-lite"/>
    </source>
</evidence>
<protein>
    <recommendedName>
        <fullName evidence="4">HIT-type domain-containing protein</fullName>
    </recommendedName>
</protein>
<dbReference type="HOGENOM" id="CLU_1664107_0_0_1"/>
<dbReference type="KEGG" id="ptm:GSPATT00013970001"/>
<gene>
    <name evidence="2" type="ORF">GSPATT00013970001</name>
</gene>
<evidence type="ECO:0008006" key="4">
    <source>
        <dbReference type="Google" id="ProtNLM"/>
    </source>
</evidence>
<organism evidence="2 3">
    <name type="scientific">Paramecium tetraurelia</name>
    <dbReference type="NCBI Taxonomy" id="5888"/>
    <lineage>
        <taxon>Eukaryota</taxon>
        <taxon>Sar</taxon>
        <taxon>Alveolata</taxon>
        <taxon>Ciliophora</taxon>
        <taxon>Intramacronucleata</taxon>
        <taxon>Oligohymenophorea</taxon>
        <taxon>Peniculida</taxon>
        <taxon>Parameciidae</taxon>
        <taxon>Paramecium</taxon>
    </lineage>
</organism>
<dbReference type="EMBL" id="CT868307">
    <property type="protein sequence ID" value="CAK78540.1"/>
    <property type="molecule type" value="Genomic_DNA"/>
</dbReference>
<feature type="compositionally biased region" description="Basic and acidic residues" evidence="1">
    <location>
        <begin position="37"/>
        <end position="51"/>
    </location>
</feature>
<name>A0D673_PARTE</name>
<feature type="region of interest" description="Disordered" evidence="1">
    <location>
        <begin position="1"/>
        <end position="51"/>
    </location>
</feature>
<keyword evidence="3" id="KW-1185">Reference proteome</keyword>
<dbReference type="Proteomes" id="UP000000600">
    <property type="component" value="Unassembled WGS sequence"/>
</dbReference>
<dbReference type="RefSeq" id="XP_001445937.1">
    <property type="nucleotide sequence ID" value="XM_001445900.1"/>
</dbReference>
<feature type="region of interest" description="Disordered" evidence="1">
    <location>
        <begin position="104"/>
        <end position="126"/>
    </location>
</feature>
<reference evidence="2 3" key="1">
    <citation type="journal article" date="2006" name="Nature">
        <title>Global trends of whole-genome duplications revealed by the ciliate Paramecium tetraurelia.</title>
        <authorList>
            <consortium name="Genoscope"/>
            <person name="Aury J.-M."/>
            <person name="Jaillon O."/>
            <person name="Duret L."/>
            <person name="Noel B."/>
            <person name="Jubin C."/>
            <person name="Porcel B.M."/>
            <person name="Segurens B."/>
            <person name="Daubin V."/>
            <person name="Anthouard V."/>
            <person name="Aiach N."/>
            <person name="Arnaiz O."/>
            <person name="Billaut A."/>
            <person name="Beisson J."/>
            <person name="Blanc I."/>
            <person name="Bouhouche K."/>
            <person name="Camara F."/>
            <person name="Duharcourt S."/>
            <person name="Guigo R."/>
            <person name="Gogendeau D."/>
            <person name="Katinka M."/>
            <person name="Keller A.-M."/>
            <person name="Kissmehl R."/>
            <person name="Klotz C."/>
            <person name="Koll F."/>
            <person name="Le Moue A."/>
            <person name="Lepere C."/>
            <person name="Malinsky S."/>
            <person name="Nowacki M."/>
            <person name="Nowak J.K."/>
            <person name="Plattner H."/>
            <person name="Poulain J."/>
            <person name="Ruiz F."/>
            <person name="Serrano V."/>
            <person name="Zagulski M."/>
            <person name="Dessen P."/>
            <person name="Betermier M."/>
            <person name="Weissenbach J."/>
            <person name="Scarpelli C."/>
            <person name="Schachter V."/>
            <person name="Sperling L."/>
            <person name="Meyer E."/>
            <person name="Cohen J."/>
            <person name="Wincker P."/>
        </authorList>
    </citation>
    <scope>NUCLEOTIDE SEQUENCE [LARGE SCALE GENOMIC DNA]</scope>
    <source>
        <strain evidence="2 3">Stock d4-2</strain>
    </source>
</reference>
<dbReference type="OMA" id="CCSQFVK"/>
<sequence>MCDNYDSSEFSSRSSGQNYKKQDHQIQQNSESESENDQIKKKTKLIDDNEPIKISRKVSDDLIKMFERLPNDQITKLLDVIKVKNSPDLPVQVNLGDLMSQEDDFILDSQSDSQKEKMRKKRESKEKQCRCCSQFVKRHHCTHTECEKPCQVQEKFKKTKV</sequence>